<dbReference type="EMBL" id="SSMQ01000012">
    <property type="protein sequence ID" value="TKD08855.1"/>
    <property type="molecule type" value="Genomic_DNA"/>
</dbReference>
<keyword evidence="2" id="KW-1185">Reference proteome</keyword>
<accession>A0A4U1JDI7</accession>
<gene>
    <name evidence="1" type="ORF">E8A74_13770</name>
</gene>
<comment type="caution">
    <text evidence="1">The sequence shown here is derived from an EMBL/GenBank/DDBJ whole genome shotgun (WGS) entry which is preliminary data.</text>
</comment>
<dbReference type="AlphaFoldDB" id="A0A4U1JDI7"/>
<protein>
    <submittedName>
        <fullName evidence="1">Uncharacterized protein</fullName>
    </submittedName>
</protein>
<organism evidence="1 2">
    <name type="scientific">Polyangium fumosum</name>
    <dbReference type="NCBI Taxonomy" id="889272"/>
    <lineage>
        <taxon>Bacteria</taxon>
        <taxon>Pseudomonadati</taxon>
        <taxon>Myxococcota</taxon>
        <taxon>Polyangia</taxon>
        <taxon>Polyangiales</taxon>
        <taxon>Polyangiaceae</taxon>
        <taxon>Polyangium</taxon>
    </lineage>
</organism>
<reference evidence="1 2" key="1">
    <citation type="submission" date="2019-04" db="EMBL/GenBank/DDBJ databases">
        <authorList>
            <person name="Li Y."/>
            <person name="Wang J."/>
        </authorList>
    </citation>
    <scope>NUCLEOTIDE SEQUENCE [LARGE SCALE GENOMIC DNA]</scope>
    <source>
        <strain evidence="1 2">DSM 14668</strain>
    </source>
</reference>
<dbReference type="PROSITE" id="PS51257">
    <property type="entry name" value="PROKAR_LIPOPROTEIN"/>
    <property type="match status" value="1"/>
</dbReference>
<evidence type="ECO:0000313" key="2">
    <source>
        <dbReference type="Proteomes" id="UP000309215"/>
    </source>
</evidence>
<name>A0A4U1JDI7_9BACT</name>
<proteinExistence type="predicted"/>
<evidence type="ECO:0000313" key="1">
    <source>
        <dbReference type="EMBL" id="TKD08855.1"/>
    </source>
</evidence>
<sequence length="297" mass="31224">MKQMCGIRAQLLALGSVALFVVGCGGEDGATAEKGSAQVFVEAEDTIPNGLSAGMGDEDIQDGWSVTYDRFLVAIGNIRASRSDATEALSAPDVYVLDLKKVPAGGYVVATFEGVSATRWDRFGFDLPNAKPGAKGLGNTTEADVSLLVDNGWSLYIAGTLDNGTTQKTFRWGLAAGASYDDCATEDEIPGFAVPAGGSVPVKPTIHGDHWFFNNITAGAEVTARYAQYIADADANDDGETTLDELKATQAAAVFPPDKYSLAGVPIETAYDYVLAQARTLGDYQGDGECPTRKVLP</sequence>
<dbReference type="OrthoDB" id="5508739at2"/>
<dbReference type="Proteomes" id="UP000309215">
    <property type="component" value="Unassembled WGS sequence"/>
</dbReference>